<evidence type="ECO:0000313" key="2">
    <source>
        <dbReference type="EMBL" id="DAD32939.1"/>
    </source>
</evidence>
<proteinExistence type="predicted"/>
<dbReference type="AlphaFoldDB" id="A0A822YNN9"/>
<feature type="region of interest" description="Disordered" evidence="1">
    <location>
        <begin position="30"/>
        <end position="56"/>
    </location>
</feature>
<dbReference type="EMBL" id="DUZY01000003">
    <property type="protein sequence ID" value="DAD32939.1"/>
    <property type="molecule type" value="Genomic_DNA"/>
</dbReference>
<gene>
    <name evidence="2" type="ORF">HUJ06_011790</name>
</gene>
<protein>
    <submittedName>
        <fullName evidence="2">Uncharacterized protein</fullName>
    </submittedName>
</protein>
<keyword evidence="3" id="KW-1185">Reference proteome</keyword>
<evidence type="ECO:0000256" key="1">
    <source>
        <dbReference type="SAM" id="MobiDB-lite"/>
    </source>
</evidence>
<name>A0A822YNN9_NELNU</name>
<organism evidence="2 3">
    <name type="scientific">Nelumbo nucifera</name>
    <name type="common">Sacred lotus</name>
    <dbReference type="NCBI Taxonomy" id="4432"/>
    <lineage>
        <taxon>Eukaryota</taxon>
        <taxon>Viridiplantae</taxon>
        <taxon>Streptophyta</taxon>
        <taxon>Embryophyta</taxon>
        <taxon>Tracheophyta</taxon>
        <taxon>Spermatophyta</taxon>
        <taxon>Magnoliopsida</taxon>
        <taxon>Proteales</taxon>
        <taxon>Nelumbonaceae</taxon>
        <taxon>Nelumbo</taxon>
    </lineage>
</organism>
<accession>A0A822YNN9</accession>
<reference evidence="2 3" key="1">
    <citation type="journal article" date="2020" name="Mol. Biol. Evol.">
        <title>Distinct Expression and Methylation Patterns for Genes with Different Fates following a Single Whole-Genome Duplication in Flowering Plants.</title>
        <authorList>
            <person name="Shi T."/>
            <person name="Rahmani R.S."/>
            <person name="Gugger P.F."/>
            <person name="Wang M."/>
            <person name="Li H."/>
            <person name="Zhang Y."/>
            <person name="Li Z."/>
            <person name="Wang Q."/>
            <person name="Van de Peer Y."/>
            <person name="Marchal K."/>
            <person name="Chen J."/>
        </authorList>
    </citation>
    <scope>NUCLEOTIDE SEQUENCE [LARGE SCALE GENOMIC DNA]</scope>
    <source>
        <tissue evidence="2">Leaf</tissue>
    </source>
</reference>
<dbReference type="Proteomes" id="UP000607653">
    <property type="component" value="Unassembled WGS sequence"/>
</dbReference>
<sequence>MQKIAKKCITFAEKIRKMQKTKNCRKHMKTPENMKTYHKNMAENGRRKPPPLLKNP</sequence>
<evidence type="ECO:0000313" key="3">
    <source>
        <dbReference type="Proteomes" id="UP000607653"/>
    </source>
</evidence>
<comment type="caution">
    <text evidence="2">The sequence shown here is derived from an EMBL/GenBank/DDBJ whole genome shotgun (WGS) entry which is preliminary data.</text>
</comment>